<name>A0A815VND7_9BILA</name>
<evidence type="ECO:0000313" key="5">
    <source>
        <dbReference type="Proteomes" id="UP000663829"/>
    </source>
</evidence>
<keyword evidence="5" id="KW-1185">Reference proteome</keyword>
<evidence type="ECO:0008006" key="6">
    <source>
        <dbReference type="Google" id="ProtNLM"/>
    </source>
</evidence>
<evidence type="ECO:0000313" key="4">
    <source>
        <dbReference type="EMBL" id="CAF4390395.1"/>
    </source>
</evidence>
<keyword evidence="2" id="KW-1133">Transmembrane helix</keyword>
<reference evidence="3" key="1">
    <citation type="submission" date="2021-02" db="EMBL/GenBank/DDBJ databases">
        <authorList>
            <person name="Nowell W R."/>
        </authorList>
    </citation>
    <scope>NUCLEOTIDE SEQUENCE</scope>
</reference>
<feature type="region of interest" description="Disordered" evidence="1">
    <location>
        <begin position="280"/>
        <end position="307"/>
    </location>
</feature>
<gene>
    <name evidence="3" type="ORF">GPM918_LOCUS38058</name>
    <name evidence="4" type="ORF">SRO942_LOCUS38852</name>
</gene>
<dbReference type="OrthoDB" id="10050768at2759"/>
<feature type="compositionally biased region" description="Low complexity" evidence="1">
    <location>
        <begin position="281"/>
        <end position="307"/>
    </location>
</feature>
<dbReference type="AlphaFoldDB" id="A0A815VND7"/>
<feature type="region of interest" description="Disordered" evidence="1">
    <location>
        <begin position="336"/>
        <end position="376"/>
    </location>
</feature>
<proteinExistence type="predicted"/>
<dbReference type="Proteomes" id="UP000663829">
    <property type="component" value="Unassembled WGS sequence"/>
</dbReference>
<dbReference type="EMBL" id="CAJNOQ010024795">
    <property type="protein sequence ID" value="CAF1531142.1"/>
    <property type="molecule type" value="Genomic_DNA"/>
</dbReference>
<dbReference type="EMBL" id="CAJOBC010090375">
    <property type="protein sequence ID" value="CAF4390395.1"/>
    <property type="molecule type" value="Genomic_DNA"/>
</dbReference>
<dbReference type="Proteomes" id="UP000681722">
    <property type="component" value="Unassembled WGS sequence"/>
</dbReference>
<feature type="transmembrane region" description="Helical" evidence="2">
    <location>
        <begin position="81"/>
        <end position="100"/>
    </location>
</feature>
<dbReference type="SUPFAM" id="SSF81321">
    <property type="entry name" value="Family A G protein-coupled receptor-like"/>
    <property type="match status" value="1"/>
</dbReference>
<evidence type="ECO:0000313" key="3">
    <source>
        <dbReference type="EMBL" id="CAF1531142.1"/>
    </source>
</evidence>
<keyword evidence="2" id="KW-0472">Membrane</keyword>
<keyword evidence="2" id="KW-0812">Transmembrane</keyword>
<sequence>NCSISYISNQFQTLITSSLWQDTVDFTTLLKPIYEQCRNFNTEYSSFRQQCGYSFLSLYNFTTIQHSPLLKVIESTRTSEYLTTIFQTPICFISLSNQFYMTYHNFFNSYAFDFNRHTIAIFFGNALPSFIVLIANLLSIKAIFFSKSLKYLTKSTKVNRGPRHSDIRAFIVILLESFSIIAISWGIPIALTMYNCHTLYVIDIDSCKQITRVLIVFLFIDLFNSSTNCLLYSLSGRLFRRNFLSLVKAIFTCGHSTCCYVKNDNPLTRIPFVPPNRHQNINHNNNNNNTTITNNNNDNNNINTNNNNNHMDHISIVTNLNHADFTLLTKRQQLRKPSDCPSLLGMKESGTSREENYSSSNIESDRDDKSQDYQTSRKLSTDYLKYYIVNKVRTLKQRSSHKESKKDTNQIPMDFITITAKRRNRLSLSSLSSYPNSNTQSRLIASPHQATLLLVEDINENKTKFHSLTCV</sequence>
<evidence type="ECO:0000256" key="1">
    <source>
        <dbReference type="SAM" id="MobiDB-lite"/>
    </source>
</evidence>
<comment type="caution">
    <text evidence="3">The sequence shown here is derived from an EMBL/GenBank/DDBJ whole genome shotgun (WGS) entry which is preliminary data.</text>
</comment>
<evidence type="ECO:0000256" key="2">
    <source>
        <dbReference type="SAM" id="Phobius"/>
    </source>
</evidence>
<feature type="transmembrane region" description="Helical" evidence="2">
    <location>
        <begin position="214"/>
        <end position="234"/>
    </location>
</feature>
<protein>
    <recommendedName>
        <fullName evidence="6">G-protein coupled receptors family 1 profile domain-containing protein</fullName>
    </recommendedName>
</protein>
<accession>A0A815VND7</accession>
<feature type="transmembrane region" description="Helical" evidence="2">
    <location>
        <begin position="120"/>
        <end position="146"/>
    </location>
</feature>
<feature type="non-terminal residue" evidence="3">
    <location>
        <position position="1"/>
    </location>
</feature>
<organism evidence="3 5">
    <name type="scientific">Didymodactylos carnosus</name>
    <dbReference type="NCBI Taxonomy" id="1234261"/>
    <lineage>
        <taxon>Eukaryota</taxon>
        <taxon>Metazoa</taxon>
        <taxon>Spiralia</taxon>
        <taxon>Gnathifera</taxon>
        <taxon>Rotifera</taxon>
        <taxon>Eurotatoria</taxon>
        <taxon>Bdelloidea</taxon>
        <taxon>Philodinida</taxon>
        <taxon>Philodinidae</taxon>
        <taxon>Didymodactylos</taxon>
    </lineage>
</organism>
<feature type="transmembrane region" description="Helical" evidence="2">
    <location>
        <begin position="167"/>
        <end position="194"/>
    </location>
</feature>